<dbReference type="Proteomes" id="UP000278843">
    <property type="component" value="Unassembled WGS sequence"/>
</dbReference>
<comment type="caution">
    <text evidence="1">The sequence shown here is derived from an EMBL/GenBank/DDBJ whole genome shotgun (WGS) entry which is preliminary data.</text>
</comment>
<sequence length="63" mass="7127">MDKKQTYFSIALVLIGFLLVESSIYIIPYIEGLKELEIAVFVIGILILLGVIILLAKTKRHHD</sequence>
<dbReference type="OrthoDB" id="9920724at2"/>
<protein>
    <submittedName>
        <fullName evidence="1">Uncharacterized protein</fullName>
    </submittedName>
</protein>
<reference evidence="1 2" key="1">
    <citation type="submission" date="2018-11" db="EMBL/GenBank/DDBJ databases">
        <title>Species Designations Belie Phenotypic and Genotypic Heterogeneity in Oral Streptococci.</title>
        <authorList>
            <person name="Velsko I."/>
        </authorList>
    </citation>
    <scope>NUCLEOTIDE SEQUENCE [LARGE SCALE GENOMIC DNA]</scope>
    <source>
        <strain evidence="1 2">BCC13</strain>
    </source>
</reference>
<dbReference type="RefSeq" id="WP_045496978.1">
    <property type="nucleotide sequence ID" value="NZ_JYGJ01000001.1"/>
</dbReference>
<evidence type="ECO:0000313" key="1">
    <source>
        <dbReference type="EMBL" id="RSJ94566.1"/>
    </source>
</evidence>
<gene>
    <name evidence="1" type="ORF">D8790_07830</name>
</gene>
<evidence type="ECO:0000313" key="2">
    <source>
        <dbReference type="Proteomes" id="UP000278843"/>
    </source>
</evidence>
<name>A0A0F2CXJ8_STRCR</name>
<proteinExistence type="predicted"/>
<organism evidence="1 2">
    <name type="scientific">Streptococcus cristatus</name>
    <dbReference type="NCBI Taxonomy" id="45634"/>
    <lineage>
        <taxon>Bacteria</taxon>
        <taxon>Bacillati</taxon>
        <taxon>Bacillota</taxon>
        <taxon>Bacilli</taxon>
        <taxon>Lactobacillales</taxon>
        <taxon>Streptococcaceae</taxon>
        <taxon>Streptococcus</taxon>
    </lineage>
</organism>
<dbReference type="AlphaFoldDB" id="A0A0F2CXJ8"/>
<accession>A0A0F2CXJ8</accession>
<dbReference type="EMBL" id="RJPU01000006">
    <property type="protein sequence ID" value="RSJ94566.1"/>
    <property type="molecule type" value="Genomic_DNA"/>
</dbReference>